<evidence type="ECO:0000256" key="8">
    <source>
        <dbReference type="SAM" id="MobiDB-lite"/>
    </source>
</evidence>
<proteinExistence type="inferred from homology"/>
<dbReference type="AlphaFoldDB" id="A0A9X0CRK8"/>
<dbReference type="Gene3D" id="3.30.70.141">
    <property type="entry name" value="Nucleoside diphosphate kinase-like domain"/>
    <property type="match status" value="3"/>
</dbReference>
<dbReference type="SUPFAM" id="SSF54919">
    <property type="entry name" value="Nucleoside diphosphate kinase, NDK"/>
    <property type="match status" value="3"/>
</dbReference>
<protein>
    <submittedName>
        <fullName evidence="10">Thioredoxin domain-containing protein 3</fullName>
    </submittedName>
</protein>
<dbReference type="Pfam" id="PF00754">
    <property type="entry name" value="F5_F8_type_C"/>
    <property type="match status" value="2"/>
</dbReference>
<name>A0A9X0CRK8_9CNID</name>
<dbReference type="GO" id="GO:0006228">
    <property type="term" value="P:UTP biosynthetic process"/>
    <property type="evidence" value="ECO:0007669"/>
    <property type="project" value="InterPro"/>
</dbReference>
<dbReference type="SUPFAM" id="SSF49785">
    <property type="entry name" value="Galactose-binding domain-like"/>
    <property type="match status" value="2"/>
</dbReference>
<feature type="region of interest" description="Disordered" evidence="8">
    <location>
        <begin position="434"/>
        <end position="462"/>
    </location>
</feature>
<dbReference type="GO" id="GO:0006241">
    <property type="term" value="P:CTP biosynthetic process"/>
    <property type="evidence" value="ECO:0007669"/>
    <property type="project" value="InterPro"/>
</dbReference>
<dbReference type="GO" id="GO:0006183">
    <property type="term" value="P:GTP biosynthetic process"/>
    <property type="evidence" value="ECO:0007669"/>
    <property type="project" value="InterPro"/>
</dbReference>
<dbReference type="FunFam" id="2.60.120.260:FF:000016">
    <property type="entry name" value="Contactin-associated protein-like 4 isoform 1"/>
    <property type="match status" value="2"/>
</dbReference>
<feature type="domain" description="F5/8 type C" evidence="9">
    <location>
        <begin position="609"/>
        <end position="761"/>
    </location>
</feature>
<sequence>MLFKLDLLMKSFKRLKSLVWRFEEGGKDFVKEEAAEFYKQHEGSEHFEQLVEFMSSGPCMTLLLSKAGDSPDVSDGTIEYFRDLIGPKDVNIAKEEAPTSLRALYGTDTVMNAVHACDSAESAARELAFFYPDFVAPTVIQKRKKKRLQRTLALIRPDALRTSRESILGKIQEAGFTIAMSKEITLSRDQAEAFYSEHKDSDFFETLVTNMASGPMMALCLAREDAVEGWREILGPKEISVAAEQAPDSLRHQFQVEDSPINPLHGSDSTETAEKEIQQFFPVQSTVAVIKPEMEPDKREEVMQCIKEAGFKIQFEKEVTLTKDLASQFYHEHEGKDFYEGLTDYMSSGPTLFLVLTREDAVSGWRAMMGPTDPQQALDLAPNSLRAQFGVDTMKNAVHGSSTVEKAEKIIMEFFPEVEILPDGTVKVPQVEAEGGEEGVTQDIKQNQQPDETFSEPLGMENSSIPSEAIKASSELDDQHSASRARLNTKPEGELKGAWVPLQSDENQWLQVDFGKVTRLVKIALQGEAGESSRHVKEFSVSYSLSGETFIPYREDSTEKVFESNSDQDTIVYNSLKNPVITQFIRLTPKTWNEDIAIRTEIYGCNADLYSEPLGMENGSIPSEAIKASSELDDQHSASRARLNTKPEGELKGAWVPLQSDENQWLQVDFGKVVEITKVCTQGGGDSVGHCVSSYILLFGDDGENFQEYQENNETKVFEGNSDGDTVVSHWLVQPVRACCYRLQPKTWNEQIALRLELFGKLASDEKQDNLQSKTQMKMYRTELKV</sequence>
<dbReference type="PANTHER" id="PTHR46161">
    <property type="entry name" value="NUCLEOSIDE DIPHOSPHATE KINASE"/>
    <property type="match status" value="1"/>
</dbReference>
<dbReference type="PROSITE" id="PS50022">
    <property type="entry name" value="FA58C_3"/>
    <property type="match status" value="2"/>
</dbReference>
<evidence type="ECO:0000313" key="11">
    <source>
        <dbReference type="Proteomes" id="UP001163046"/>
    </source>
</evidence>
<evidence type="ECO:0000313" key="10">
    <source>
        <dbReference type="EMBL" id="KAJ7372866.1"/>
    </source>
</evidence>
<gene>
    <name evidence="10" type="primary">NME8_1</name>
    <name evidence="10" type="ORF">OS493_016792</name>
</gene>
<evidence type="ECO:0000256" key="1">
    <source>
        <dbReference type="ARBA" id="ARBA00008142"/>
    </source>
</evidence>
<comment type="caution">
    <text evidence="6">Lacks conserved residue(s) required for the propagation of feature annotation.</text>
</comment>
<dbReference type="InterPro" id="IPR034907">
    <property type="entry name" value="NDK-like_dom"/>
</dbReference>
<dbReference type="OrthoDB" id="10263751at2759"/>
<evidence type="ECO:0000259" key="9">
    <source>
        <dbReference type="PROSITE" id="PS50022"/>
    </source>
</evidence>
<dbReference type="PROSITE" id="PS51374">
    <property type="entry name" value="NDPK_LIKE"/>
    <property type="match status" value="2"/>
</dbReference>
<dbReference type="InterPro" id="IPR008979">
    <property type="entry name" value="Galactose-bd-like_sf"/>
</dbReference>
<dbReference type="PROSITE" id="PS01285">
    <property type="entry name" value="FA58C_1"/>
    <property type="match status" value="2"/>
</dbReference>
<accession>A0A9X0CRK8</accession>
<dbReference type="GO" id="GO:0005524">
    <property type="term" value="F:ATP binding"/>
    <property type="evidence" value="ECO:0007669"/>
    <property type="project" value="UniProtKB-KW"/>
</dbReference>
<reference evidence="10" key="1">
    <citation type="submission" date="2023-01" db="EMBL/GenBank/DDBJ databases">
        <title>Genome assembly of the deep-sea coral Lophelia pertusa.</title>
        <authorList>
            <person name="Herrera S."/>
            <person name="Cordes E."/>
        </authorList>
    </citation>
    <scope>NUCLEOTIDE SEQUENCE</scope>
    <source>
        <strain evidence="10">USNM1676648</strain>
        <tissue evidence="10">Polyp</tissue>
    </source>
</reference>
<keyword evidence="3" id="KW-0547">Nucleotide-binding</keyword>
<dbReference type="PRINTS" id="PR01243">
    <property type="entry name" value="NUCDPKINASE"/>
</dbReference>
<evidence type="ECO:0000256" key="5">
    <source>
        <dbReference type="ARBA" id="ARBA00022840"/>
    </source>
</evidence>
<dbReference type="GO" id="GO:0004550">
    <property type="term" value="F:nucleoside diphosphate kinase activity"/>
    <property type="evidence" value="ECO:0007669"/>
    <property type="project" value="InterPro"/>
</dbReference>
<dbReference type="InterPro" id="IPR001564">
    <property type="entry name" value="Nucleoside_diP_kinase"/>
</dbReference>
<dbReference type="Proteomes" id="UP001163046">
    <property type="component" value="Unassembled WGS sequence"/>
</dbReference>
<comment type="similarity">
    <text evidence="1 6 7">Belongs to the NDK family.</text>
</comment>
<evidence type="ECO:0000256" key="4">
    <source>
        <dbReference type="ARBA" id="ARBA00022777"/>
    </source>
</evidence>
<keyword evidence="2" id="KW-0808">Transferase</keyword>
<evidence type="ECO:0000256" key="6">
    <source>
        <dbReference type="PROSITE-ProRule" id="PRU00706"/>
    </source>
</evidence>
<dbReference type="InterPro" id="IPR036850">
    <property type="entry name" value="NDK-like_dom_sf"/>
</dbReference>
<keyword evidence="5" id="KW-0067">ATP-binding</keyword>
<organism evidence="10 11">
    <name type="scientific">Desmophyllum pertusum</name>
    <dbReference type="NCBI Taxonomy" id="174260"/>
    <lineage>
        <taxon>Eukaryota</taxon>
        <taxon>Metazoa</taxon>
        <taxon>Cnidaria</taxon>
        <taxon>Anthozoa</taxon>
        <taxon>Hexacorallia</taxon>
        <taxon>Scleractinia</taxon>
        <taxon>Caryophylliina</taxon>
        <taxon>Caryophylliidae</taxon>
        <taxon>Desmophyllum</taxon>
    </lineage>
</organism>
<comment type="caution">
    <text evidence="10">The sequence shown here is derived from an EMBL/GenBank/DDBJ whole genome shotgun (WGS) entry which is preliminary data.</text>
</comment>
<feature type="domain" description="F5/8 type C" evidence="9">
    <location>
        <begin position="453"/>
        <end position="605"/>
    </location>
</feature>
<dbReference type="PANTHER" id="PTHR46161:SF3">
    <property type="entry name" value="NUCLEOSIDE DIPHOSPHATE KINASE DDB_G0292928-RELATED"/>
    <property type="match status" value="1"/>
</dbReference>
<keyword evidence="4" id="KW-0418">Kinase</keyword>
<dbReference type="InterPro" id="IPR000421">
    <property type="entry name" value="FA58C"/>
</dbReference>
<dbReference type="Gene3D" id="2.60.120.260">
    <property type="entry name" value="Galactose-binding domain-like"/>
    <property type="match status" value="2"/>
</dbReference>
<dbReference type="Pfam" id="PF00334">
    <property type="entry name" value="NDK"/>
    <property type="match status" value="3"/>
</dbReference>
<dbReference type="SMART" id="SM00231">
    <property type="entry name" value="FA58C"/>
    <property type="match status" value="2"/>
</dbReference>
<evidence type="ECO:0000256" key="3">
    <source>
        <dbReference type="ARBA" id="ARBA00022741"/>
    </source>
</evidence>
<feature type="compositionally biased region" description="Polar residues" evidence="8">
    <location>
        <begin position="443"/>
        <end position="452"/>
    </location>
</feature>
<evidence type="ECO:0000256" key="2">
    <source>
        <dbReference type="ARBA" id="ARBA00022679"/>
    </source>
</evidence>
<keyword evidence="11" id="KW-1185">Reference proteome</keyword>
<evidence type="ECO:0000256" key="7">
    <source>
        <dbReference type="RuleBase" id="RU004011"/>
    </source>
</evidence>
<dbReference type="CDD" id="cd04416">
    <property type="entry name" value="NDPk_TX"/>
    <property type="match status" value="2"/>
</dbReference>
<dbReference type="SMART" id="SM00562">
    <property type="entry name" value="NDK"/>
    <property type="match status" value="3"/>
</dbReference>
<dbReference type="CDD" id="cd00057">
    <property type="entry name" value="FA58C"/>
    <property type="match status" value="2"/>
</dbReference>
<dbReference type="EMBL" id="MU826834">
    <property type="protein sequence ID" value="KAJ7372866.1"/>
    <property type="molecule type" value="Genomic_DNA"/>
</dbReference>